<gene>
    <name evidence="1" type="ORF">BV22DRAFT_1008232</name>
</gene>
<dbReference type="Proteomes" id="UP000790709">
    <property type="component" value="Unassembled WGS sequence"/>
</dbReference>
<dbReference type="EMBL" id="MU266377">
    <property type="protein sequence ID" value="KAH7926769.1"/>
    <property type="molecule type" value="Genomic_DNA"/>
</dbReference>
<evidence type="ECO:0000313" key="2">
    <source>
        <dbReference type="Proteomes" id="UP000790709"/>
    </source>
</evidence>
<name>A0ACB8BMC6_9AGAM</name>
<keyword evidence="2" id="KW-1185">Reference proteome</keyword>
<proteinExistence type="predicted"/>
<evidence type="ECO:0000313" key="1">
    <source>
        <dbReference type="EMBL" id="KAH7926769.1"/>
    </source>
</evidence>
<reference evidence="1" key="1">
    <citation type="journal article" date="2021" name="New Phytol.">
        <title>Evolutionary innovations through gain and loss of genes in the ectomycorrhizal Boletales.</title>
        <authorList>
            <person name="Wu G."/>
            <person name="Miyauchi S."/>
            <person name="Morin E."/>
            <person name="Kuo A."/>
            <person name="Drula E."/>
            <person name="Varga T."/>
            <person name="Kohler A."/>
            <person name="Feng B."/>
            <person name="Cao Y."/>
            <person name="Lipzen A."/>
            <person name="Daum C."/>
            <person name="Hundley H."/>
            <person name="Pangilinan J."/>
            <person name="Johnson J."/>
            <person name="Barry K."/>
            <person name="LaButti K."/>
            <person name="Ng V."/>
            <person name="Ahrendt S."/>
            <person name="Min B."/>
            <person name="Choi I.G."/>
            <person name="Park H."/>
            <person name="Plett J.M."/>
            <person name="Magnuson J."/>
            <person name="Spatafora J.W."/>
            <person name="Nagy L.G."/>
            <person name="Henrissat B."/>
            <person name="Grigoriev I.V."/>
            <person name="Yang Z.L."/>
            <person name="Xu J."/>
            <person name="Martin F.M."/>
        </authorList>
    </citation>
    <scope>NUCLEOTIDE SEQUENCE</scope>
    <source>
        <strain evidence="1">KUC20120723A-06</strain>
    </source>
</reference>
<sequence length="248" mass="27262">MAALSPLKFLTVAPTAKHTATVIFMHGLGDSGYGWKPVADMFSPDLRHVKWILPHAPSQPVTANMGMEMPSWFDIYSFDFDASEDSKGMFQSMRSIDTLIKAEVDAGIPPSRIVLGGFSQGSALTLITSLLGTKAREDWGGESWNLGGAVILSGWLPLKARFKELAGTNIANIPIFWGHGTQDPIVQYRFGRDSVGYLRAELGVRDASKTGTPIGLNFQTYAGMEHTTCPQELRDLKEFLRRTLPQDE</sequence>
<organism evidence="1 2">
    <name type="scientific">Leucogyrophana mollusca</name>
    <dbReference type="NCBI Taxonomy" id="85980"/>
    <lineage>
        <taxon>Eukaryota</taxon>
        <taxon>Fungi</taxon>
        <taxon>Dikarya</taxon>
        <taxon>Basidiomycota</taxon>
        <taxon>Agaricomycotina</taxon>
        <taxon>Agaricomycetes</taxon>
        <taxon>Agaricomycetidae</taxon>
        <taxon>Boletales</taxon>
        <taxon>Boletales incertae sedis</taxon>
        <taxon>Leucogyrophana</taxon>
    </lineage>
</organism>
<protein>
    <submittedName>
        <fullName evidence="1">Phospholipase/carboxylesterase</fullName>
    </submittedName>
</protein>
<comment type="caution">
    <text evidence="1">The sequence shown here is derived from an EMBL/GenBank/DDBJ whole genome shotgun (WGS) entry which is preliminary data.</text>
</comment>
<accession>A0ACB8BMC6</accession>